<gene>
    <name evidence="2" type="ORF">JMJ77_007048</name>
</gene>
<dbReference type="OrthoDB" id="4802527at2759"/>
<reference evidence="2" key="1">
    <citation type="submission" date="2021-05" db="EMBL/GenBank/DDBJ databases">
        <title>Comparative genomics of three Colletotrichum scovillei strains and genetic complementation revealed genes involved fungal growth and virulence on chili pepper.</title>
        <authorList>
            <person name="Hsieh D.-K."/>
            <person name="Chuang S.-C."/>
            <person name="Chen C.-Y."/>
            <person name="Chao Y.-T."/>
            <person name="Lu M.-Y.J."/>
            <person name="Lee M.-H."/>
            <person name="Shih M.-C."/>
        </authorList>
    </citation>
    <scope>NUCLEOTIDE SEQUENCE</scope>
    <source>
        <strain evidence="2">Coll-153</strain>
    </source>
</reference>
<dbReference type="EMBL" id="JAESDN010000002">
    <property type="protein sequence ID" value="KAG7054570.1"/>
    <property type="molecule type" value="Genomic_DNA"/>
</dbReference>
<evidence type="ECO:0000259" key="1">
    <source>
        <dbReference type="Pfam" id="PF20150"/>
    </source>
</evidence>
<dbReference type="Pfam" id="PF20150">
    <property type="entry name" value="2EXR"/>
    <property type="match status" value="1"/>
</dbReference>
<accession>A0A9P7RBR0</accession>
<sequence length="276" mass="32661">MPTFDCFPLLPLEVRERIWELAMELRQIVYGEEPPAYRQCPWPSSGLSPPLLHTCLESRTHLQRFYVKVNAATNTKPKRFAWVNVEIDTIYLVQYALNELRAECPTVRRLIILGTDSELFYHNYCSELRHMERLETVTILHLESPERTDEDWWAGWDDMMAGYYFRDDLVAFYTRILYPKCPPYEINPENYLKVERAHRRRLVAEHPDWYEPGYEASDSDDDDVCRPNRFRKGYGRHLEGYTTPPRSSNEPVKLGLYRARRHRTKLSGAALDQVAR</sequence>
<dbReference type="Proteomes" id="UP000699042">
    <property type="component" value="Unassembled WGS sequence"/>
</dbReference>
<protein>
    <recommendedName>
        <fullName evidence="1">2EXR domain-containing protein</fullName>
    </recommendedName>
</protein>
<dbReference type="AlphaFoldDB" id="A0A9P7RBR0"/>
<evidence type="ECO:0000313" key="3">
    <source>
        <dbReference type="Proteomes" id="UP000699042"/>
    </source>
</evidence>
<dbReference type="InterPro" id="IPR045518">
    <property type="entry name" value="2EXR"/>
</dbReference>
<name>A0A9P7RBR0_9PEZI</name>
<proteinExistence type="predicted"/>
<evidence type="ECO:0000313" key="2">
    <source>
        <dbReference type="EMBL" id="KAG7054570.1"/>
    </source>
</evidence>
<dbReference type="PANTHER" id="PTHR35910">
    <property type="entry name" value="2EXR DOMAIN-CONTAINING PROTEIN"/>
    <property type="match status" value="1"/>
</dbReference>
<comment type="caution">
    <text evidence="2">The sequence shown here is derived from an EMBL/GenBank/DDBJ whole genome shotgun (WGS) entry which is preliminary data.</text>
</comment>
<organism evidence="2 3">
    <name type="scientific">Colletotrichum scovillei</name>
    <dbReference type="NCBI Taxonomy" id="1209932"/>
    <lineage>
        <taxon>Eukaryota</taxon>
        <taxon>Fungi</taxon>
        <taxon>Dikarya</taxon>
        <taxon>Ascomycota</taxon>
        <taxon>Pezizomycotina</taxon>
        <taxon>Sordariomycetes</taxon>
        <taxon>Hypocreomycetidae</taxon>
        <taxon>Glomerellales</taxon>
        <taxon>Glomerellaceae</taxon>
        <taxon>Colletotrichum</taxon>
        <taxon>Colletotrichum acutatum species complex</taxon>
    </lineage>
</organism>
<dbReference type="PANTHER" id="PTHR35910:SF1">
    <property type="entry name" value="2EXR DOMAIN-CONTAINING PROTEIN"/>
    <property type="match status" value="1"/>
</dbReference>
<feature type="domain" description="2EXR" evidence="1">
    <location>
        <begin position="4"/>
        <end position="90"/>
    </location>
</feature>
<keyword evidence="3" id="KW-1185">Reference proteome</keyword>